<keyword evidence="2" id="KW-0539">Nucleus</keyword>
<feature type="domain" description="ELYS-like" evidence="4">
    <location>
        <begin position="56"/>
        <end position="294"/>
    </location>
</feature>
<feature type="region of interest" description="Disordered" evidence="3">
    <location>
        <begin position="476"/>
        <end position="539"/>
    </location>
</feature>
<feature type="region of interest" description="Disordered" evidence="3">
    <location>
        <begin position="559"/>
        <end position="579"/>
    </location>
</feature>
<feature type="compositionally biased region" description="Polar residues" evidence="3">
    <location>
        <begin position="817"/>
        <end position="848"/>
    </location>
</feature>
<dbReference type="InterPro" id="IPR025151">
    <property type="entry name" value="ELYS_dom"/>
</dbReference>
<proteinExistence type="predicted"/>
<dbReference type="GO" id="GO:0005634">
    <property type="term" value="C:nucleus"/>
    <property type="evidence" value="ECO:0007669"/>
    <property type="project" value="UniProtKB-SubCell"/>
</dbReference>
<dbReference type="RefSeq" id="XP_025355897.1">
    <property type="nucleotide sequence ID" value="XM_025500889.1"/>
</dbReference>
<gene>
    <name evidence="5" type="ORF">FA14DRAFT_178962</name>
</gene>
<evidence type="ECO:0000313" key="6">
    <source>
        <dbReference type="Proteomes" id="UP000245771"/>
    </source>
</evidence>
<feature type="region of interest" description="Disordered" evidence="3">
    <location>
        <begin position="660"/>
        <end position="892"/>
    </location>
</feature>
<feature type="compositionally biased region" description="Basic residues" evidence="3">
    <location>
        <begin position="747"/>
        <end position="758"/>
    </location>
</feature>
<dbReference type="GeneID" id="37022670"/>
<reference evidence="5 6" key="1">
    <citation type="journal article" date="2018" name="Mol. Biol. Evol.">
        <title>Broad Genomic Sampling Reveals a Smut Pathogenic Ancestry of the Fungal Clade Ustilaginomycotina.</title>
        <authorList>
            <person name="Kijpornyongpan T."/>
            <person name="Mondo S.J."/>
            <person name="Barry K."/>
            <person name="Sandor L."/>
            <person name="Lee J."/>
            <person name="Lipzen A."/>
            <person name="Pangilinan J."/>
            <person name="LaButti K."/>
            <person name="Hainaut M."/>
            <person name="Henrissat B."/>
            <person name="Grigoriev I.V."/>
            <person name="Spatafora J.W."/>
            <person name="Aime M.C."/>
        </authorList>
    </citation>
    <scope>NUCLEOTIDE SEQUENCE [LARGE SCALE GENOMIC DNA]</scope>
    <source>
        <strain evidence="5 6">MCA 3882</strain>
    </source>
</reference>
<evidence type="ECO:0000256" key="2">
    <source>
        <dbReference type="ARBA" id="ARBA00023242"/>
    </source>
</evidence>
<dbReference type="AlphaFoldDB" id="A0A316VJB6"/>
<organism evidence="5 6">
    <name type="scientific">Meira miltonrushii</name>
    <dbReference type="NCBI Taxonomy" id="1280837"/>
    <lineage>
        <taxon>Eukaryota</taxon>
        <taxon>Fungi</taxon>
        <taxon>Dikarya</taxon>
        <taxon>Basidiomycota</taxon>
        <taxon>Ustilaginomycotina</taxon>
        <taxon>Exobasidiomycetes</taxon>
        <taxon>Exobasidiales</taxon>
        <taxon>Brachybasidiaceae</taxon>
        <taxon>Meira</taxon>
    </lineage>
</organism>
<dbReference type="EMBL" id="KZ819603">
    <property type="protein sequence ID" value="PWN35595.1"/>
    <property type="molecule type" value="Genomic_DNA"/>
</dbReference>
<feature type="compositionally biased region" description="Acidic residues" evidence="3">
    <location>
        <begin position="762"/>
        <end position="774"/>
    </location>
</feature>
<dbReference type="STRING" id="1280837.A0A316VJB6"/>
<feature type="compositionally biased region" description="Polar residues" evidence="3">
    <location>
        <begin position="559"/>
        <end position="575"/>
    </location>
</feature>
<sequence length="892" mass="98283">MGSVSEPFVFVDGPRPSEAEHIYDHYFSDYPTQGYDQTLVQQIQTRRSSPNCQGSLFFDNLLNLALQTGSLDDGDGNGASPFYPPQEGKVGLCELIERISSSNFDRVRRTALIYYLILDLDAYHGVQASIPFAKQMAFPRSVREGMKGYWHLDNGQFRLGISYLEQPDFVQRIARVLSPLPSASNNERDAQEKAFAFTSFLKLINLDLLESEVPDIAEAITVSICWTQNIRAAWLYCRSMITMEGGEEEEKKMALCVARIVEFCFTLQPKPTSVKALIALPLTIPEEQMLADIIVNPPPNIQLSALAHATAIDTLLVRYINSGQYIDAIILDRKVNSSLGLMQVNQDASGSEKDRQKARSLREKRQALVKAAYSVLTRIERMMLELGDDFAEAPAEEEEEVHGLEGSWERVTPMADSTIQSIRSERPTIAGPSTQRLTALTASPSLRSPAEPGSERSIDPLLTEVVRSSPARLRSRVSALGGSPRAGNVSLGGASNMDIGSPRSQSFVGSPSIRRSESLRKSIHSRQGTPSRINATPMPGDVSLSMPLSSAKPYQLLSQQKDTQNEMDQSFSDQADTIGPDVGQTSVMSETQEATGPLSRLAQELEEEMQRNQGSVDEILRRSITTNSMSPFRVVSGSNRAAHSTLMSSKPIRRYEARYEIGSGRASQERDNDLRGKGNTEQEVQEPIRRRGGRTLNSRQRIPRSVSRVERDNVEDDGDTSVPGSFPGMQEDPPAKGDEQVQEAPKRATRRNTKTQKKKQQDDEDEDVVPEMEEVSTAIRKSRSAASNLVGRPKASTPLRRSARLSVEPDAVHEDVTSPTPKTRSNPVRQRSQRSASPTKKASTANQSTRKRRGASQAPTEPSEDENDGGEQGIATRSSRRKAAASGMPGGF</sequence>
<dbReference type="Pfam" id="PF13934">
    <property type="entry name" value="ELYS"/>
    <property type="match status" value="1"/>
</dbReference>
<accession>A0A316VJB6</accession>
<keyword evidence="6" id="KW-1185">Reference proteome</keyword>
<evidence type="ECO:0000313" key="5">
    <source>
        <dbReference type="EMBL" id="PWN35595.1"/>
    </source>
</evidence>
<feature type="compositionally biased region" description="Polar residues" evidence="3">
    <location>
        <begin position="525"/>
        <end position="534"/>
    </location>
</feature>
<name>A0A316VJB6_9BASI</name>
<evidence type="ECO:0000256" key="1">
    <source>
        <dbReference type="ARBA" id="ARBA00004123"/>
    </source>
</evidence>
<evidence type="ECO:0000259" key="4">
    <source>
        <dbReference type="Pfam" id="PF13934"/>
    </source>
</evidence>
<dbReference type="Proteomes" id="UP000245771">
    <property type="component" value="Unassembled WGS sequence"/>
</dbReference>
<dbReference type="OrthoDB" id="20729at2759"/>
<comment type="subcellular location">
    <subcellularLocation>
        <location evidence="1">Nucleus</location>
    </subcellularLocation>
</comment>
<dbReference type="InParanoid" id="A0A316VJB6"/>
<feature type="compositionally biased region" description="Basic and acidic residues" evidence="3">
    <location>
        <begin position="667"/>
        <end position="680"/>
    </location>
</feature>
<protein>
    <recommendedName>
        <fullName evidence="4">ELYS-like domain-containing protein</fullName>
    </recommendedName>
</protein>
<feature type="region of interest" description="Disordered" evidence="3">
    <location>
        <begin position="441"/>
        <end position="460"/>
    </location>
</feature>
<evidence type="ECO:0000256" key="3">
    <source>
        <dbReference type="SAM" id="MobiDB-lite"/>
    </source>
</evidence>